<keyword evidence="3" id="KW-1185">Reference proteome</keyword>
<feature type="transmembrane region" description="Helical" evidence="1">
    <location>
        <begin position="69"/>
        <end position="90"/>
    </location>
</feature>
<evidence type="ECO:0000313" key="3">
    <source>
        <dbReference type="Proteomes" id="UP000315252"/>
    </source>
</evidence>
<feature type="transmembrane region" description="Helical" evidence="1">
    <location>
        <begin position="36"/>
        <end position="57"/>
    </location>
</feature>
<dbReference type="Proteomes" id="UP000315252">
    <property type="component" value="Unassembled WGS sequence"/>
</dbReference>
<keyword evidence="1" id="KW-0472">Membrane</keyword>
<dbReference type="InterPro" id="IPR025187">
    <property type="entry name" value="DUF4112"/>
</dbReference>
<organism evidence="2 3">
    <name type="scientific">Denitrobaculum tricleocarpae</name>
    <dbReference type="NCBI Taxonomy" id="2591009"/>
    <lineage>
        <taxon>Bacteria</taxon>
        <taxon>Pseudomonadati</taxon>
        <taxon>Pseudomonadota</taxon>
        <taxon>Alphaproteobacteria</taxon>
        <taxon>Rhodospirillales</taxon>
        <taxon>Rhodospirillaceae</taxon>
        <taxon>Denitrobaculum</taxon>
    </lineage>
</organism>
<evidence type="ECO:0000313" key="2">
    <source>
        <dbReference type="EMBL" id="TQV81782.1"/>
    </source>
</evidence>
<gene>
    <name evidence="2" type="ORF">FKG95_05950</name>
</gene>
<dbReference type="Pfam" id="PF13430">
    <property type="entry name" value="DUF4112"/>
    <property type="match status" value="1"/>
</dbReference>
<reference evidence="2 3" key="1">
    <citation type="submission" date="2019-06" db="EMBL/GenBank/DDBJ databases">
        <title>Whole genome sequence for Rhodospirillaceae sp. R148.</title>
        <authorList>
            <person name="Wang G."/>
        </authorList>
    </citation>
    <scope>NUCLEOTIDE SEQUENCE [LARGE SCALE GENOMIC DNA]</scope>
    <source>
        <strain evidence="2 3">R148</strain>
    </source>
</reference>
<sequence length="121" mass="13067">MNPITNPNTSQLERLAGLLDSQFGIPGTKLRFGLDAILGLLPGVGDSVGALLSLYIVAQAWAKGAPFTLILRMLWNILVDTVIGAVPLVGDLFDAAYKSNNRNVRLLKDHLETVARRNAKT</sequence>
<keyword evidence="1" id="KW-1133">Transmembrane helix</keyword>
<dbReference type="RefSeq" id="WP_142895413.1">
    <property type="nucleotide sequence ID" value="NZ_ML660053.1"/>
</dbReference>
<dbReference type="PANTHER" id="PTHR35519">
    <property type="entry name" value="MEMBRANE PROTEINS"/>
    <property type="match status" value="1"/>
</dbReference>
<evidence type="ECO:0000256" key="1">
    <source>
        <dbReference type="SAM" id="Phobius"/>
    </source>
</evidence>
<dbReference type="AlphaFoldDB" id="A0A545TX37"/>
<dbReference type="OrthoDB" id="513552at2"/>
<proteinExistence type="predicted"/>
<keyword evidence="1" id="KW-0812">Transmembrane</keyword>
<dbReference type="EMBL" id="VHSH01000002">
    <property type="protein sequence ID" value="TQV81782.1"/>
    <property type="molecule type" value="Genomic_DNA"/>
</dbReference>
<dbReference type="PANTHER" id="PTHR35519:SF2">
    <property type="entry name" value="PH DOMAIN PROTEIN"/>
    <property type="match status" value="1"/>
</dbReference>
<name>A0A545TX37_9PROT</name>
<protein>
    <submittedName>
        <fullName evidence="2">DUF4112 domain-containing protein</fullName>
    </submittedName>
</protein>
<accession>A0A545TX37</accession>
<comment type="caution">
    <text evidence="2">The sequence shown here is derived from an EMBL/GenBank/DDBJ whole genome shotgun (WGS) entry which is preliminary data.</text>
</comment>